<feature type="signal peptide" evidence="1">
    <location>
        <begin position="1"/>
        <end position="23"/>
    </location>
</feature>
<protein>
    <submittedName>
        <fullName evidence="2">Uncharacterized protein</fullName>
    </submittedName>
</protein>
<evidence type="ECO:0000313" key="3">
    <source>
        <dbReference type="Proteomes" id="UP000766486"/>
    </source>
</evidence>
<sequence>MVCLKQLSLTAVVALSLSETGLAAPIHAPIDERALEDRALKNVLSAIGRNKGEKLGRVVGAVGAAAAIKTAFFPQPQQRSLEHIEERAVKGQRLKSVMSALNKNKGERFDRVMNAVSTAADFKNAFFPQPQQRSLEHLNDRAVKGQKLKSVVSALNKNKGARFDRVMNTVTAVADFKNAFFPQPQQRSLESLENRAVKGQRLKSVMSALNKNKGERFDRVMNAVSTAADFKTAFFPQPQQPKQRSIEELEQRAFEDYIRERYF</sequence>
<gene>
    <name evidence="2" type="ORF">CLO192961_LOCUS262183</name>
</gene>
<accession>A0ABY6UIA1</accession>
<organism evidence="2 3">
    <name type="scientific">Bionectria ochroleuca</name>
    <name type="common">Gliocladium roseum</name>
    <dbReference type="NCBI Taxonomy" id="29856"/>
    <lineage>
        <taxon>Eukaryota</taxon>
        <taxon>Fungi</taxon>
        <taxon>Dikarya</taxon>
        <taxon>Ascomycota</taxon>
        <taxon>Pezizomycotina</taxon>
        <taxon>Sordariomycetes</taxon>
        <taxon>Hypocreomycetidae</taxon>
        <taxon>Hypocreales</taxon>
        <taxon>Bionectriaceae</taxon>
        <taxon>Clonostachys</taxon>
    </lineage>
</organism>
<keyword evidence="3" id="KW-1185">Reference proteome</keyword>
<reference evidence="2 3" key="1">
    <citation type="submission" date="2019-06" db="EMBL/GenBank/DDBJ databases">
        <authorList>
            <person name="Broberg M."/>
        </authorList>
    </citation>
    <scope>NUCLEOTIDE SEQUENCE [LARGE SCALE GENOMIC DNA]</scope>
</reference>
<name>A0ABY6UIA1_BIOOC</name>
<keyword evidence="1" id="KW-0732">Signal</keyword>
<evidence type="ECO:0000313" key="2">
    <source>
        <dbReference type="EMBL" id="VUC29593.1"/>
    </source>
</evidence>
<dbReference type="Proteomes" id="UP000766486">
    <property type="component" value="Unassembled WGS sequence"/>
</dbReference>
<evidence type="ECO:0000256" key="1">
    <source>
        <dbReference type="SAM" id="SignalP"/>
    </source>
</evidence>
<proteinExistence type="predicted"/>
<comment type="caution">
    <text evidence="2">The sequence shown here is derived from an EMBL/GenBank/DDBJ whole genome shotgun (WGS) entry which is preliminary data.</text>
</comment>
<dbReference type="EMBL" id="CABFNS010000806">
    <property type="protein sequence ID" value="VUC29593.1"/>
    <property type="molecule type" value="Genomic_DNA"/>
</dbReference>
<feature type="chain" id="PRO_5046919464" evidence="1">
    <location>
        <begin position="24"/>
        <end position="263"/>
    </location>
</feature>